<keyword evidence="2" id="KW-0175">Coiled coil</keyword>
<evidence type="ECO:0000256" key="3">
    <source>
        <dbReference type="SAM" id="MobiDB-lite"/>
    </source>
</evidence>
<feature type="compositionally biased region" description="Basic and acidic residues" evidence="3">
    <location>
        <begin position="253"/>
        <end position="273"/>
    </location>
</feature>
<sequence>MRLFSLQDSHKELFLDILTKEEKEALLNKKMEDIRKRNEALQKRHAEIEADKKRAEKSGSAVPAQLVQRDSPVLHRAVSQPEDKRSRQQVQQQLQLQPVQIQQVQQQSRPATRSKPLPQAHAAGVNRGPKDRPKSQDIRSDASYEYEPIVDIADLDSRHSKGSQSPSKSRRNPPRERDSVLSNLGEASRRRGQSRNNNSYEQPQHNDMQDLPHEPRQGYAIVSQTFSSRMHGRGRLAMEDGPPPDPGYNFLADRSRDTDAAKREAIRQKEVLRQRHPRNFGGGDFNNVKTQIKMDKQKRDFQYEEWKAERMRVDKERLERQKTASGEWRRDWDAEKNFADFEDLTSSSRTEPAKRPVPISIQTTVEAERKPPAGRGRGRGRARGRGQGGMTGAGERPPRPRTWSGGDDSRIVECTNDMLLVKIDKSRGIDDHSVEVEYSEDVPVDNTRKSSSPTKGKVPARKDSPVKQRAQSHHAHPQPKREQFQDADVAPMESPPAPSAVGDTVVMSAPQAVPATVLSQDSSMDGRPSSLSQSLSHGDTDEWEDVTGTDSDMYGTTEDEGDSAIKNKSCDQSRQECKLNPEAPVFLPTSPDLTSPAHVNVYNWTKETKTPVTPSSPDLQQLSDSPEKSSPDAVDLAPKVQMDENLELSPVAENEKDQHLHISLEKEVTVLEDTVNGQNESEDTPAQMAPRKVLIQKNT</sequence>
<feature type="region of interest" description="Disordered" evidence="3">
    <location>
        <begin position="425"/>
        <end position="576"/>
    </location>
</feature>
<dbReference type="Proteomes" id="UP000245119">
    <property type="component" value="Linkage Group LG8"/>
</dbReference>
<evidence type="ECO:0000256" key="2">
    <source>
        <dbReference type="ARBA" id="ARBA00023054"/>
    </source>
</evidence>
<dbReference type="PANTHER" id="PTHR15635:SF12">
    <property type="entry name" value="HABP4_PAI-RBP1 DOMAIN-CONTAINING PROTEIN"/>
    <property type="match status" value="1"/>
</dbReference>
<evidence type="ECO:0000313" key="5">
    <source>
        <dbReference type="Proteomes" id="UP000245119"/>
    </source>
</evidence>
<accession>A0A2T7NYL7</accession>
<reference evidence="4 5" key="1">
    <citation type="submission" date="2018-04" db="EMBL/GenBank/DDBJ databases">
        <title>The genome of golden apple snail Pomacea canaliculata provides insight into stress tolerance and invasive adaptation.</title>
        <authorList>
            <person name="Liu C."/>
            <person name="Liu B."/>
            <person name="Ren Y."/>
            <person name="Zhang Y."/>
            <person name="Wang H."/>
            <person name="Li S."/>
            <person name="Jiang F."/>
            <person name="Yin L."/>
            <person name="Zhang G."/>
            <person name="Qian W."/>
            <person name="Fan W."/>
        </authorList>
    </citation>
    <scope>NUCLEOTIDE SEQUENCE [LARGE SCALE GENOMIC DNA]</scope>
    <source>
        <strain evidence="4">SZHN2017</strain>
        <tissue evidence="4">Muscle</tissue>
    </source>
</reference>
<organism evidence="4 5">
    <name type="scientific">Pomacea canaliculata</name>
    <name type="common">Golden apple snail</name>
    <dbReference type="NCBI Taxonomy" id="400727"/>
    <lineage>
        <taxon>Eukaryota</taxon>
        <taxon>Metazoa</taxon>
        <taxon>Spiralia</taxon>
        <taxon>Lophotrochozoa</taxon>
        <taxon>Mollusca</taxon>
        <taxon>Gastropoda</taxon>
        <taxon>Caenogastropoda</taxon>
        <taxon>Architaenioglossa</taxon>
        <taxon>Ampullarioidea</taxon>
        <taxon>Ampullariidae</taxon>
        <taxon>Pomacea</taxon>
    </lineage>
</organism>
<dbReference type="Pfam" id="PF15266">
    <property type="entry name" value="DUF4594"/>
    <property type="match status" value="1"/>
</dbReference>
<feature type="compositionally biased region" description="Basic and acidic residues" evidence="3">
    <location>
        <begin position="207"/>
        <end position="216"/>
    </location>
</feature>
<gene>
    <name evidence="4" type="ORF">C0Q70_13932</name>
</gene>
<feature type="region of interest" description="Disordered" evidence="3">
    <location>
        <begin position="675"/>
        <end position="699"/>
    </location>
</feature>
<protein>
    <submittedName>
        <fullName evidence="4">Uncharacterized protein</fullName>
    </submittedName>
</protein>
<feature type="compositionally biased region" description="Basic and acidic residues" evidence="3">
    <location>
        <begin position="563"/>
        <end position="576"/>
    </location>
</feature>
<proteinExistence type="predicted"/>
<evidence type="ECO:0000313" key="4">
    <source>
        <dbReference type="EMBL" id="PVD26262.1"/>
    </source>
</evidence>
<keyword evidence="5" id="KW-1185">Reference proteome</keyword>
<evidence type="ECO:0000256" key="1">
    <source>
        <dbReference type="ARBA" id="ARBA00022553"/>
    </source>
</evidence>
<dbReference type="OrthoDB" id="10058133at2759"/>
<feature type="region of interest" description="Disordered" evidence="3">
    <location>
        <begin position="46"/>
        <end position="297"/>
    </location>
</feature>
<feature type="compositionally biased region" description="Basic and acidic residues" evidence="3">
    <location>
        <begin position="128"/>
        <end position="142"/>
    </location>
</feature>
<feature type="compositionally biased region" description="Polar residues" evidence="3">
    <location>
        <begin position="607"/>
        <end position="624"/>
    </location>
</feature>
<feature type="compositionally biased region" description="Polar residues" evidence="3">
    <location>
        <begin position="517"/>
        <end position="537"/>
    </location>
</feature>
<dbReference type="PANTHER" id="PTHR15635">
    <property type="entry name" value="COILED-COIL DOMAIN CONTAINING PROTEIN 9"/>
    <property type="match status" value="1"/>
</dbReference>
<name>A0A2T7NYL7_POMCA</name>
<feature type="compositionally biased region" description="Basic and acidic residues" evidence="3">
    <location>
        <begin position="46"/>
        <end position="57"/>
    </location>
</feature>
<feature type="region of interest" description="Disordered" evidence="3">
    <location>
        <begin position="607"/>
        <end position="633"/>
    </location>
</feature>
<feature type="region of interest" description="Disordered" evidence="3">
    <location>
        <begin position="343"/>
        <end position="411"/>
    </location>
</feature>
<dbReference type="InterPro" id="IPR029336">
    <property type="entry name" value="DUF4594"/>
</dbReference>
<feature type="compositionally biased region" description="Basic and acidic residues" evidence="3">
    <location>
        <begin position="425"/>
        <end position="435"/>
    </location>
</feature>
<feature type="compositionally biased region" description="Low complexity" evidence="3">
    <location>
        <begin position="88"/>
        <end position="107"/>
    </location>
</feature>
<keyword evidence="1" id="KW-0597">Phosphoprotein</keyword>
<comment type="caution">
    <text evidence="4">The sequence shown here is derived from an EMBL/GenBank/DDBJ whole genome shotgun (WGS) entry which is preliminary data.</text>
</comment>
<dbReference type="AlphaFoldDB" id="A0A2T7NYL7"/>
<dbReference type="EMBL" id="PZQS01000008">
    <property type="protein sequence ID" value="PVD26262.1"/>
    <property type="molecule type" value="Genomic_DNA"/>
</dbReference>